<evidence type="ECO:0000259" key="3">
    <source>
        <dbReference type="Pfam" id="PF08719"/>
    </source>
</evidence>
<protein>
    <recommendedName>
        <fullName evidence="3">NADAR domain-containing protein</fullName>
    </recommendedName>
</protein>
<comment type="catalytic activity">
    <reaction evidence="1">
        <text>5-amino-6-(5-phospho-D-ribosylamino)uracil + H2O = 5,6-diaminouracil + D-ribose 5-phosphate</text>
        <dbReference type="Rhea" id="RHEA:55020"/>
        <dbReference type="ChEBI" id="CHEBI:15377"/>
        <dbReference type="ChEBI" id="CHEBI:46252"/>
        <dbReference type="ChEBI" id="CHEBI:58453"/>
        <dbReference type="ChEBI" id="CHEBI:78346"/>
    </reaction>
</comment>
<dbReference type="Gene3D" id="1.10.357.40">
    <property type="entry name" value="YbiA-like"/>
    <property type="match status" value="1"/>
</dbReference>
<dbReference type="OrthoDB" id="67297at2"/>
<name>A0A239G7S9_9FIRM</name>
<dbReference type="Proteomes" id="UP000198304">
    <property type="component" value="Unassembled WGS sequence"/>
</dbReference>
<reference evidence="4 5" key="1">
    <citation type="submission" date="2017-06" db="EMBL/GenBank/DDBJ databases">
        <authorList>
            <person name="Kim H.J."/>
            <person name="Triplett B.A."/>
        </authorList>
    </citation>
    <scope>NUCLEOTIDE SEQUENCE [LARGE SCALE GENOMIC DNA]</scope>
    <source>
        <strain evidence="4 5">SCA</strain>
    </source>
</reference>
<accession>A0A239G7S9</accession>
<feature type="domain" description="NADAR" evidence="3">
    <location>
        <begin position="1"/>
        <end position="119"/>
    </location>
</feature>
<dbReference type="Pfam" id="PF08719">
    <property type="entry name" value="NADAR"/>
    <property type="match status" value="1"/>
</dbReference>
<evidence type="ECO:0000256" key="2">
    <source>
        <dbReference type="ARBA" id="ARBA00000751"/>
    </source>
</evidence>
<keyword evidence="5" id="KW-1185">Reference proteome</keyword>
<evidence type="ECO:0000313" key="4">
    <source>
        <dbReference type="EMBL" id="SNS65160.1"/>
    </source>
</evidence>
<dbReference type="CDD" id="cd15457">
    <property type="entry name" value="NADAR"/>
    <property type="match status" value="1"/>
</dbReference>
<evidence type="ECO:0000256" key="1">
    <source>
        <dbReference type="ARBA" id="ARBA00000022"/>
    </source>
</evidence>
<comment type="catalytic activity">
    <reaction evidence="2">
        <text>2,5-diamino-6-hydroxy-4-(5-phosphoribosylamino)-pyrimidine + H2O = 2,5,6-triamino-4-hydroxypyrimidine + D-ribose 5-phosphate</text>
        <dbReference type="Rhea" id="RHEA:23436"/>
        <dbReference type="ChEBI" id="CHEBI:15377"/>
        <dbReference type="ChEBI" id="CHEBI:58614"/>
        <dbReference type="ChEBI" id="CHEBI:78346"/>
        <dbReference type="ChEBI" id="CHEBI:137796"/>
    </reaction>
</comment>
<dbReference type="AlphaFoldDB" id="A0A239G7S9"/>
<sequence>MYMKAKLFADEEIAQKILKVKSPIQQKVLGRKVRHFDQKIWESNCKKVVYDGNYAKFTQNTDLKQLLMKTKGTTLVEASPTDRIWGVGLAEEDSRILDRKTWKGKNWLGEILTQLRKDLLGVE</sequence>
<dbReference type="NCBIfam" id="TIGR02464">
    <property type="entry name" value="ribofla_fusion"/>
    <property type="match status" value="1"/>
</dbReference>
<dbReference type="InterPro" id="IPR037238">
    <property type="entry name" value="YbiA-like_sf"/>
</dbReference>
<proteinExistence type="predicted"/>
<dbReference type="SUPFAM" id="SSF143990">
    <property type="entry name" value="YbiA-like"/>
    <property type="match status" value="1"/>
</dbReference>
<gene>
    <name evidence="4" type="ORF">SAMN05446037_1015101</name>
</gene>
<dbReference type="EMBL" id="FZOJ01000015">
    <property type="protein sequence ID" value="SNS65160.1"/>
    <property type="molecule type" value="Genomic_DNA"/>
</dbReference>
<dbReference type="InterPro" id="IPR012816">
    <property type="entry name" value="NADAR"/>
</dbReference>
<organism evidence="4 5">
    <name type="scientific">Anaerovirgula multivorans</name>
    <dbReference type="NCBI Taxonomy" id="312168"/>
    <lineage>
        <taxon>Bacteria</taxon>
        <taxon>Bacillati</taxon>
        <taxon>Bacillota</taxon>
        <taxon>Clostridia</taxon>
        <taxon>Peptostreptococcales</taxon>
        <taxon>Natronincolaceae</taxon>
        <taxon>Anaerovirgula</taxon>
    </lineage>
</organism>
<evidence type="ECO:0000313" key="5">
    <source>
        <dbReference type="Proteomes" id="UP000198304"/>
    </source>
</evidence>